<dbReference type="GO" id="GO:0000160">
    <property type="term" value="P:phosphorelay signal transduction system"/>
    <property type="evidence" value="ECO:0007669"/>
    <property type="project" value="UniProtKB-KW"/>
</dbReference>
<dbReference type="SUPFAM" id="SSF46894">
    <property type="entry name" value="C-terminal effector domain of the bipartite response regulators"/>
    <property type="match status" value="1"/>
</dbReference>
<comment type="caution">
    <text evidence="8">The sequence shown here is derived from an EMBL/GenBank/DDBJ whole genome shotgun (WGS) entry which is preliminary data.</text>
</comment>
<sequence length="228" mass="25899">MINIIIIDDSNISIRGIEAILTRNTRYKVVATFPSLDPVITWNRQNKANIILINREHCHFDSLKTFTTIRRTQPDVGLIIFNVRHNDMFVVKALDIGIFGILSASIAEEELIEALQIVNARQRIISPDIAQQLALQRLNQREQLDIYELLSARELEIMLMITRGLPVKHIAESLSLSPKTVNTYRYRMFGKLNISSDVELTHIAIGYGLITAKQGSSGWNNSLIQKFS</sequence>
<evidence type="ECO:0000259" key="7">
    <source>
        <dbReference type="PROSITE" id="PS50110"/>
    </source>
</evidence>
<gene>
    <name evidence="8" type="ORF">EC835_101511</name>
</gene>
<dbReference type="GO" id="GO:0003677">
    <property type="term" value="F:DNA binding"/>
    <property type="evidence" value="ECO:0007669"/>
    <property type="project" value="UniProtKB-KW"/>
</dbReference>
<keyword evidence="1" id="KW-0902">Two-component regulatory system</keyword>
<dbReference type="Pfam" id="PF00072">
    <property type="entry name" value="Response_reg"/>
    <property type="match status" value="1"/>
</dbReference>
<dbReference type="CDD" id="cd06170">
    <property type="entry name" value="LuxR_C_like"/>
    <property type="match status" value="1"/>
</dbReference>
<dbReference type="PROSITE" id="PS00622">
    <property type="entry name" value="HTH_LUXR_1"/>
    <property type="match status" value="1"/>
</dbReference>
<dbReference type="SMART" id="SM00421">
    <property type="entry name" value="HTH_LUXR"/>
    <property type="match status" value="1"/>
</dbReference>
<dbReference type="OrthoDB" id="9796655at2"/>
<dbReference type="PROSITE" id="PS50043">
    <property type="entry name" value="HTH_LUXR_2"/>
    <property type="match status" value="1"/>
</dbReference>
<dbReference type="InterPro" id="IPR039420">
    <property type="entry name" value="WalR-like"/>
</dbReference>
<reference evidence="8 9" key="1">
    <citation type="submission" date="2019-03" db="EMBL/GenBank/DDBJ databases">
        <title>Genomic analyses of the natural microbiome of Caenorhabditis elegans.</title>
        <authorList>
            <person name="Samuel B."/>
        </authorList>
    </citation>
    <scope>NUCLEOTIDE SEQUENCE [LARGE SCALE GENOMIC DNA]</scope>
    <source>
        <strain evidence="8 9">JUb102</strain>
    </source>
</reference>
<dbReference type="RefSeq" id="WP_036951262.1">
    <property type="nucleotide sequence ID" value="NZ_CABKTH010000010.1"/>
</dbReference>
<organism evidence="8 9">
    <name type="scientific">Providencia alcalifaciens</name>
    <dbReference type="NCBI Taxonomy" id="126385"/>
    <lineage>
        <taxon>Bacteria</taxon>
        <taxon>Pseudomonadati</taxon>
        <taxon>Pseudomonadota</taxon>
        <taxon>Gammaproteobacteria</taxon>
        <taxon>Enterobacterales</taxon>
        <taxon>Morganellaceae</taxon>
        <taxon>Providencia</taxon>
    </lineage>
</organism>
<dbReference type="EMBL" id="SMAS01000001">
    <property type="protein sequence ID" value="TCT38505.1"/>
    <property type="molecule type" value="Genomic_DNA"/>
</dbReference>
<keyword evidence="4" id="KW-0804">Transcription</keyword>
<keyword evidence="3" id="KW-0238">DNA-binding</keyword>
<keyword evidence="2" id="KW-0805">Transcription regulation</keyword>
<dbReference type="PROSITE" id="PS50110">
    <property type="entry name" value="RESPONSE_REGULATORY"/>
    <property type="match status" value="1"/>
</dbReference>
<dbReference type="Pfam" id="PF00196">
    <property type="entry name" value="GerE"/>
    <property type="match status" value="1"/>
</dbReference>
<dbReference type="InterPro" id="IPR001789">
    <property type="entry name" value="Sig_transdc_resp-reg_receiver"/>
</dbReference>
<dbReference type="PANTHER" id="PTHR43214:SF3">
    <property type="entry name" value="RESPONSE REGULATOR UVRY"/>
    <property type="match status" value="1"/>
</dbReference>
<feature type="domain" description="Response regulatory" evidence="7">
    <location>
        <begin position="3"/>
        <end position="119"/>
    </location>
</feature>
<name>A0A4R3NR59_9GAMM</name>
<comment type="caution">
    <text evidence="5">Lacks conserved residue(s) required for the propagation of feature annotation.</text>
</comment>
<evidence type="ECO:0000256" key="1">
    <source>
        <dbReference type="ARBA" id="ARBA00023012"/>
    </source>
</evidence>
<evidence type="ECO:0000256" key="3">
    <source>
        <dbReference type="ARBA" id="ARBA00023125"/>
    </source>
</evidence>
<dbReference type="PRINTS" id="PR00038">
    <property type="entry name" value="HTHLUXR"/>
</dbReference>
<feature type="domain" description="HTH luxR-type" evidence="6">
    <location>
        <begin position="143"/>
        <end position="208"/>
    </location>
</feature>
<evidence type="ECO:0000256" key="2">
    <source>
        <dbReference type="ARBA" id="ARBA00023015"/>
    </source>
</evidence>
<proteinExistence type="predicted"/>
<dbReference type="SUPFAM" id="SSF52172">
    <property type="entry name" value="CheY-like"/>
    <property type="match status" value="1"/>
</dbReference>
<evidence type="ECO:0000313" key="9">
    <source>
        <dbReference type="Proteomes" id="UP000295055"/>
    </source>
</evidence>
<accession>A0A4R3NR59</accession>
<evidence type="ECO:0000259" key="6">
    <source>
        <dbReference type="PROSITE" id="PS50043"/>
    </source>
</evidence>
<evidence type="ECO:0000256" key="4">
    <source>
        <dbReference type="ARBA" id="ARBA00023163"/>
    </source>
</evidence>
<dbReference type="Gene3D" id="3.40.50.2300">
    <property type="match status" value="1"/>
</dbReference>
<dbReference type="PANTHER" id="PTHR43214">
    <property type="entry name" value="TWO-COMPONENT RESPONSE REGULATOR"/>
    <property type="match status" value="1"/>
</dbReference>
<dbReference type="InterPro" id="IPR016032">
    <property type="entry name" value="Sig_transdc_resp-reg_C-effctor"/>
</dbReference>
<evidence type="ECO:0000313" key="8">
    <source>
        <dbReference type="EMBL" id="TCT38505.1"/>
    </source>
</evidence>
<dbReference type="InterPro" id="IPR011006">
    <property type="entry name" value="CheY-like_superfamily"/>
</dbReference>
<dbReference type="InterPro" id="IPR000792">
    <property type="entry name" value="Tscrpt_reg_LuxR_C"/>
</dbReference>
<dbReference type="AlphaFoldDB" id="A0A4R3NR59"/>
<evidence type="ECO:0000256" key="5">
    <source>
        <dbReference type="PROSITE-ProRule" id="PRU00169"/>
    </source>
</evidence>
<dbReference type="Proteomes" id="UP000295055">
    <property type="component" value="Unassembled WGS sequence"/>
</dbReference>
<protein>
    <submittedName>
        <fullName evidence="8">LuxR family two component transcriptional regulator</fullName>
    </submittedName>
</protein>
<dbReference type="GO" id="GO:0006355">
    <property type="term" value="P:regulation of DNA-templated transcription"/>
    <property type="evidence" value="ECO:0007669"/>
    <property type="project" value="InterPro"/>
</dbReference>